<dbReference type="Proteomes" id="UP001202134">
    <property type="component" value="Unassembled WGS sequence"/>
</dbReference>
<reference evidence="4 5" key="1">
    <citation type="submission" date="2022-01" db="EMBL/GenBank/DDBJ databases">
        <title>Whole genome-based taxonomy of the Shewanellaceae.</title>
        <authorList>
            <person name="Martin-Rodriguez A.J."/>
        </authorList>
    </citation>
    <scope>NUCLEOTIDE SEQUENCE [LARGE SCALE GENOMIC DNA]</scope>
    <source>
        <strain evidence="4 5">DSM 24955</strain>
    </source>
</reference>
<dbReference type="InterPro" id="IPR013154">
    <property type="entry name" value="ADH-like_N"/>
</dbReference>
<dbReference type="RefSeq" id="WP_248955193.1">
    <property type="nucleotide sequence ID" value="NZ_JAKIKU010000003.1"/>
</dbReference>
<dbReference type="PANTHER" id="PTHR43401:SF3">
    <property type="entry name" value="L-GALACTONATE-5-DEHYDROGENASE"/>
    <property type="match status" value="1"/>
</dbReference>
<evidence type="ECO:0000313" key="4">
    <source>
        <dbReference type="EMBL" id="MCL1044977.1"/>
    </source>
</evidence>
<dbReference type="PANTHER" id="PTHR43401">
    <property type="entry name" value="L-THREONINE 3-DEHYDROGENASE"/>
    <property type="match status" value="1"/>
</dbReference>
<evidence type="ECO:0000256" key="1">
    <source>
        <dbReference type="ARBA" id="ARBA00023002"/>
    </source>
</evidence>
<dbReference type="Pfam" id="PF08240">
    <property type="entry name" value="ADH_N"/>
    <property type="match status" value="1"/>
</dbReference>
<protein>
    <submittedName>
        <fullName evidence="4">Zinc-binding alcohol dehydrogenase family protein</fullName>
    </submittedName>
</protein>
<dbReference type="SUPFAM" id="SSF51735">
    <property type="entry name" value="NAD(P)-binding Rossmann-fold domains"/>
    <property type="match status" value="1"/>
</dbReference>
<dbReference type="Pfam" id="PF00107">
    <property type="entry name" value="ADH_zinc_N"/>
    <property type="match status" value="1"/>
</dbReference>
<dbReference type="Gene3D" id="3.90.180.10">
    <property type="entry name" value="Medium-chain alcohol dehydrogenases, catalytic domain"/>
    <property type="match status" value="1"/>
</dbReference>
<organism evidence="4 5">
    <name type="scientific">Shewanella electrodiphila</name>
    <dbReference type="NCBI Taxonomy" id="934143"/>
    <lineage>
        <taxon>Bacteria</taxon>
        <taxon>Pseudomonadati</taxon>
        <taxon>Pseudomonadota</taxon>
        <taxon>Gammaproteobacteria</taxon>
        <taxon>Alteromonadales</taxon>
        <taxon>Shewanellaceae</taxon>
        <taxon>Shewanella</taxon>
    </lineage>
</organism>
<comment type="caution">
    <text evidence="4">The sequence shown here is derived from an EMBL/GenBank/DDBJ whole genome shotgun (WGS) entry which is preliminary data.</text>
</comment>
<dbReference type="EMBL" id="JAKIKU010000003">
    <property type="protein sequence ID" value="MCL1044977.1"/>
    <property type="molecule type" value="Genomic_DNA"/>
</dbReference>
<dbReference type="InterPro" id="IPR036291">
    <property type="entry name" value="NAD(P)-bd_dom_sf"/>
</dbReference>
<dbReference type="InterPro" id="IPR011032">
    <property type="entry name" value="GroES-like_sf"/>
</dbReference>
<name>A0ABT0KM99_9GAMM</name>
<dbReference type="Gene3D" id="3.40.50.720">
    <property type="entry name" value="NAD(P)-binding Rossmann-like Domain"/>
    <property type="match status" value="1"/>
</dbReference>
<dbReference type="SUPFAM" id="SSF50129">
    <property type="entry name" value="GroES-like"/>
    <property type="match status" value="1"/>
</dbReference>
<keyword evidence="1" id="KW-0560">Oxidoreductase</keyword>
<feature type="domain" description="Alcohol dehydrogenase-like N-terminal" evidence="3">
    <location>
        <begin position="24"/>
        <end position="128"/>
    </location>
</feature>
<accession>A0ABT0KM99</accession>
<dbReference type="InterPro" id="IPR013149">
    <property type="entry name" value="ADH-like_C"/>
</dbReference>
<feature type="domain" description="Alcohol dehydrogenase-like C-terminal" evidence="2">
    <location>
        <begin position="169"/>
        <end position="295"/>
    </location>
</feature>
<sequence length="337" mass="36378">MNTIVCTKPGLLEHTLKDKPSPLEGEVLVKIKAIGVCGTDIHAYGGNQPYFQYPRVLGHELSGVIESTGKGTSIEVGSPVYIIPYLHCGKCIACRNGKTNCCTDIEVLGVHRDGGMCEYLSVPESAVVCTEGLEFNDMAVIECLAIGAHSVSRAKITSEDTVLILGAGPIGMGALQFAQVEGAKVIVSDVRQDKLDFCKAHYNVFGTVNAAEDVNAQLAILTEGEFPTVIIDCTGNAKAMESSFYNLAHGGRIVFVSVIKADITFSDPEFHKRETTLLGSRNATLDDFQHVVKCLRDGTVKCDSFVTHTAKFENLINSFKEWVKPDSGVIKAVIEMD</sequence>
<evidence type="ECO:0000313" key="5">
    <source>
        <dbReference type="Proteomes" id="UP001202134"/>
    </source>
</evidence>
<evidence type="ECO:0000259" key="2">
    <source>
        <dbReference type="Pfam" id="PF00107"/>
    </source>
</evidence>
<dbReference type="CDD" id="cd08261">
    <property type="entry name" value="Zn_ADH7"/>
    <property type="match status" value="1"/>
</dbReference>
<dbReference type="InterPro" id="IPR050129">
    <property type="entry name" value="Zn_alcohol_dh"/>
</dbReference>
<gene>
    <name evidence="4" type="ORF">L2737_06490</name>
</gene>
<proteinExistence type="predicted"/>
<keyword evidence="5" id="KW-1185">Reference proteome</keyword>
<evidence type="ECO:0000259" key="3">
    <source>
        <dbReference type="Pfam" id="PF08240"/>
    </source>
</evidence>